<evidence type="ECO:0000256" key="1">
    <source>
        <dbReference type="ARBA" id="ARBA00005177"/>
    </source>
</evidence>
<sequence length="515" mass="54680">MRPLQPPGRVAQPAAGAAARSPIDPPPPDTAAPPQAAACCGAGAAPRHGPGYASPLDAKRRGPREALIYVPCITADGERPDYLATVDVDPASKTFGEVIHRLPTAVGDELHHSGWNSCSSAHCHPGCERRFLVLPALASGRVYAVDVKEPRTPSLHATVEPAAIAAGTGGLSFPHTSHCLPDGRVMVSLMGDRETGAGRGNWVLLDNTTFEVVGAWAGEDTPYGYDFWYQPRFNIMVSSEFGAPGEFLKGFDPAKAASHYGSKLHVWDWQTRKLRQTIDLGAEGAIPLEVRFAHDPAVPWGYVGCALSSNVVLLRAGAEEGAPLKTQVAIKQPWLKVAGWILPELPPLVTDILISLDDTRLFVSNWLRGDISCYDIANPDAPRLAGRVWLGGVVAASGGAVTIDVADLAALGLEGQPRQAVVKGVALQGGPQMIQLSLDGRRLYVTNSLLSPWDKQFYPGLVEKGSQLALVDVGEDGSLELNSDFIVDFGAEPGGPVLAHECRYPGGDSSSDIWV</sequence>
<keyword evidence="9" id="KW-1185">Reference proteome</keyword>
<dbReference type="AlphaFoldDB" id="A0A2V0PIF0"/>
<comment type="similarity">
    <text evidence="2">Belongs to the selenium-binding protein family.</text>
</comment>
<feature type="compositionally biased region" description="Low complexity" evidence="7">
    <location>
        <begin position="32"/>
        <end position="42"/>
    </location>
</feature>
<comment type="pathway">
    <text evidence="1">Organosulfur degradation.</text>
</comment>
<feature type="region of interest" description="Disordered" evidence="7">
    <location>
        <begin position="1"/>
        <end position="42"/>
    </location>
</feature>
<organism evidence="8 9">
    <name type="scientific">Raphidocelis subcapitata</name>
    <dbReference type="NCBI Taxonomy" id="307507"/>
    <lineage>
        <taxon>Eukaryota</taxon>
        <taxon>Viridiplantae</taxon>
        <taxon>Chlorophyta</taxon>
        <taxon>core chlorophytes</taxon>
        <taxon>Chlorophyceae</taxon>
        <taxon>CS clade</taxon>
        <taxon>Sphaeropleales</taxon>
        <taxon>Selenastraceae</taxon>
        <taxon>Raphidocelis</taxon>
    </lineage>
</organism>
<dbReference type="InterPro" id="IPR008826">
    <property type="entry name" value="Se-bd"/>
</dbReference>
<evidence type="ECO:0000313" key="9">
    <source>
        <dbReference type="Proteomes" id="UP000247498"/>
    </source>
</evidence>
<evidence type="ECO:0000256" key="7">
    <source>
        <dbReference type="SAM" id="MobiDB-lite"/>
    </source>
</evidence>
<protein>
    <recommendedName>
        <fullName evidence="4">Methanethiol oxidase</fullName>
        <ecNumber evidence="3">1.8.3.4</ecNumber>
    </recommendedName>
</protein>
<gene>
    <name evidence="8" type="ORF">Rsub_12189</name>
</gene>
<dbReference type="Gene3D" id="2.130.10.10">
    <property type="entry name" value="YVTN repeat-like/Quinoprotein amine dehydrogenase"/>
    <property type="match status" value="1"/>
</dbReference>
<evidence type="ECO:0000256" key="4">
    <source>
        <dbReference type="ARBA" id="ARBA00015601"/>
    </source>
</evidence>
<comment type="caution">
    <text evidence="8">The sequence shown here is derived from an EMBL/GenBank/DDBJ whole genome shotgun (WGS) entry which is preliminary data.</text>
</comment>
<reference evidence="8 9" key="1">
    <citation type="journal article" date="2018" name="Sci. Rep.">
        <title>Raphidocelis subcapitata (=Pseudokirchneriella subcapitata) provides an insight into genome evolution and environmental adaptations in the Sphaeropleales.</title>
        <authorList>
            <person name="Suzuki S."/>
            <person name="Yamaguchi H."/>
            <person name="Nakajima N."/>
            <person name="Kawachi M."/>
        </authorList>
    </citation>
    <scope>NUCLEOTIDE SEQUENCE [LARGE SCALE GENOMIC DNA]</scope>
    <source>
        <strain evidence="8 9">NIES-35</strain>
    </source>
</reference>
<evidence type="ECO:0000256" key="3">
    <source>
        <dbReference type="ARBA" id="ARBA00012510"/>
    </source>
</evidence>
<evidence type="ECO:0000256" key="6">
    <source>
        <dbReference type="ARBA" id="ARBA00047539"/>
    </source>
</evidence>
<dbReference type="GO" id="GO:0018549">
    <property type="term" value="F:methanethiol oxidase activity"/>
    <property type="evidence" value="ECO:0007669"/>
    <property type="project" value="UniProtKB-EC"/>
</dbReference>
<dbReference type="InParanoid" id="A0A2V0PIF0"/>
<evidence type="ECO:0000256" key="2">
    <source>
        <dbReference type="ARBA" id="ARBA00005606"/>
    </source>
</evidence>
<dbReference type="SUPFAM" id="SSF75011">
    <property type="entry name" value="3-carboxy-cis,cis-mucoante lactonizing enzyme"/>
    <property type="match status" value="1"/>
</dbReference>
<name>A0A2V0PIF0_9CHLO</name>
<feature type="compositionally biased region" description="Low complexity" evidence="7">
    <location>
        <begin position="7"/>
        <end position="22"/>
    </location>
</feature>
<proteinExistence type="inferred from homology"/>
<comment type="catalytic activity">
    <reaction evidence="6">
        <text>methanethiol + O2 + H2O = hydrogen sulfide + formaldehyde + H2O2 + H(+)</text>
        <dbReference type="Rhea" id="RHEA:11812"/>
        <dbReference type="ChEBI" id="CHEBI:15377"/>
        <dbReference type="ChEBI" id="CHEBI:15378"/>
        <dbReference type="ChEBI" id="CHEBI:15379"/>
        <dbReference type="ChEBI" id="CHEBI:16007"/>
        <dbReference type="ChEBI" id="CHEBI:16240"/>
        <dbReference type="ChEBI" id="CHEBI:16842"/>
        <dbReference type="ChEBI" id="CHEBI:29919"/>
        <dbReference type="EC" id="1.8.3.4"/>
    </reaction>
</comment>
<accession>A0A2V0PIF0</accession>
<dbReference type="PANTHER" id="PTHR23300:SF0">
    <property type="entry name" value="METHANETHIOL OXIDASE"/>
    <property type="match status" value="1"/>
</dbReference>
<evidence type="ECO:0000313" key="8">
    <source>
        <dbReference type="EMBL" id="GBF99564.1"/>
    </source>
</evidence>
<dbReference type="PANTHER" id="PTHR23300">
    <property type="entry name" value="METHANETHIOL OXIDASE"/>
    <property type="match status" value="1"/>
</dbReference>
<dbReference type="EC" id="1.8.3.4" evidence="3"/>
<dbReference type="STRING" id="307507.A0A2V0PIF0"/>
<keyword evidence="5" id="KW-0711">Selenium</keyword>
<dbReference type="Proteomes" id="UP000247498">
    <property type="component" value="Unassembled WGS sequence"/>
</dbReference>
<dbReference type="Pfam" id="PF05694">
    <property type="entry name" value="SBP56"/>
    <property type="match status" value="1"/>
</dbReference>
<dbReference type="EMBL" id="BDRX01000163">
    <property type="protein sequence ID" value="GBF99564.1"/>
    <property type="molecule type" value="Genomic_DNA"/>
</dbReference>
<dbReference type="GO" id="GO:0008430">
    <property type="term" value="F:selenium binding"/>
    <property type="evidence" value="ECO:0007669"/>
    <property type="project" value="InterPro"/>
</dbReference>
<evidence type="ECO:0000256" key="5">
    <source>
        <dbReference type="ARBA" id="ARBA00023266"/>
    </source>
</evidence>
<dbReference type="OrthoDB" id="10252446at2759"/>
<dbReference type="FunCoup" id="A0A2V0PIF0">
    <property type="interactions" value="986"/>
</dbReference>
<dbReference type="InterPro" id="IPR015943">
    <property type="entry name" value="WD40/YVTN_repeat-like_dom_sf"/>
</dbReference>